<accession>A0A494XMC4</accession>
<gene>
    <name evidence="1" type="ORF">D7S86_17560</name>
</gene>
<proteinExistence type="predicted"/>
<dbReference type="Pfam" id="PF13689">
    <property type="entry name" value="DUF4154"/>
    <property type="match status" value="1"/>
</dbReference>
<evidence type="ECO:0000313" key="2">
    <source>
        <dbReference type="Proteomes" id="UP000270342"/>
    </source>
</evidence>
<organism evidence="1 2">
    <name type="scientific">Pararobbsia silviterrae</name>
    <dbReference type="NCBI Taxonomy" id="1792498"/>
    <lineage>
        <taxon>Bacteria</taxon>
        <taxon>Pseudomonadati</taxon>
        <taxon>Pseudomonadota</taxon>
        <taxon>Betaproteobacteria</taxon>
        <taxon>Burkholderiales</taxon>
        <taxon>Burkholderiaceae</taxon>
        <taxon>Pararobbsia</taxon>
    </lineage>
</organism>
<reference evidence="1 2" key="1">
    <citation type="submission" date="2018-10" db="EMBL/GenBank/DDBJ databases">
        <title>Robbsia sp. DHC34, isolated from soil.</title>
        <authorList>
            <person name="Gao Z.-H."/>
            <person name="Qiu L.-H."/>
        </authorList>
    </citation>
    <scope>NUCLEOTIDE SEQUENCE [LARGE SCALE GENOMIC DNA]</scope>
    <source>
        <strain evidence="1 2">DHC34</strain>
    </source>
</reference>
<dbReference type="AlphaFoldDB" id="A0A494XMC4"/>
<evidence type="ECO:0000313" key="1">
    <source>
        <dbReference type="EMBL" id="RKP51768.1"/>
    </source>
</evidence>
<comment type="caution">
    <text evidence="1">The sequence shown here is derived from an EMBL/GenBank/DDBJ whole genome shotgun (WGS) entry which is preliminary data.</text>
</comment>
<keyword evidence="2" id="KW-1185">Reference proteome</keyword>
<protein>
    <submittedName>
        <fullName evidence="1">YfiR family protein</fullName>
    </submittedName>
</protein>
<name>A0A494XMC4_9BURK</name>
<dbReference type="InterPro" id="IPR025293">
    <property type="entry name" value="YfiR/HmsC-like"/>
</dbReference>
<sequence length="227" mass="24041">MARRSDRRRIGCADRQASCVAINMKTSKAITDGVPASGLKASFERVVRAALAMTLVSATCAFAQTPPNSPNPPDAATPNDANGAVRRAVSGIVSYTHWPSGLSNVRLCVVGTPHDWTTAASDTTLPFAPPTSIKARLVTDDALPTQCDAVYVGALSDAERGDLFARIAGHPILTIDENDRACTKGAMFCIHVDDVRVSFDINLDSISRGGVRVSPRVLELARKLGTP</sequence>
<dbReference type="EMBL" id="RBZU01000008">
    <property type="protein sequence ID" value="RKP51768.1"/>
    <property type="molecule type" value="Genomic_DNA"/>
</dbReference>
<dbReference type="Proteomes" id="UP000270342">
    <property type="component" value="Unassembled WGS sequence"/>
</dbReference>